<name>A0A1T4SPF0_9BACT</name>
<proteinExistence type="predicted"/>
<gene>
    <name evidence="1" type="ORF">SAMN04488128_103210</name>
</gene>
<dbReference type="RefSeq" id="WP_078670577.1">
    <property type="nucleotide sequence ID" value="NZ_FUWZ01000003.1"/>
</dbReference>
<evidence type="ECO:0000313" key="2">
    <source>
        <dbReference type="Proteomes" id="UP000190367"/>
    </source>
</evidence>
<accession>A0A1T4SPF0</accession>
<keyword evidence="2" id="KW-1185">Reference proteome</keyword>
<sequence length="151" mass="17031">MGKNQNEEKETSVALKPSGPLSLQVFDMSMANLPDLDKADVVPFDLMADYWEPENTGEAKNVYFDSIKPSIFPDFNDPSIQVEVDCAFFYEKSNGTLKPWRNASKRLVSLLEALNLAPGSVIRLEYLGKKKNKKNSFQSAQWSVKPLIIKQ</sequence>
<reference evidence="2" key="1">
    <citation type="submission" date="2017-02" db="EMBL/GenBank/DDBJ databases">
        <authorList>
            <person name="Varghese N."/>
            <person name="Submissions S."/>
        </authorList>
    </citation>
    <scope>NUCLEOTIDE SEQUENCE [LARGE SCALE GENOMIC DNA]</scope>
    <source>
        <strain evidence="2">DSM 22224</strain>
    </source>
</reference>
<dbReference type="STRING" id="634771.SAMN04488128_103210"/>
<dbReference type="AlphaFoldDB" id="A0A1T4SPF0"/>
<dbReference type="EMBL" id="FUWZ01000003">
    <property type="protein sequence ID" value="SKA30043.1"/>
    <property type="molecule type" value="Genomic_DNA"/>
</dbReference>
<dbReference type="OrthoDB" id="963494at2"/>
<evidence type="ECO:0000313" key="1">
    <source>
        <dbReference type="EMBL" id="SKA30043.1"/>
    </source>
</evidence>
<protein>
    <submittedName>
        <fullName evidence="1">Uncharacterized protein</fullName>
    </submittedName>
</protein>
<organism evidence="1 2">
    <name type="scientific">Chitinophaga eiseniae</name>
    <dbReference type="NCBI Taxonomy" id="634771"/>
    <lineage>
        <taxon>Bacteria</taxon>
        <taxon>Pseudomonadati</taxon>
        <taxon>Bacteroidota</taxon>
        <taxon>Chitinophagia</taxon>
        <taxon>Chitinophagales</taxon>
        <taxon>Chitinophagaceae</taxon>
        <taxon>Chitinophaga</taxon>
    </lineage>
</organism>
<dbReference type="Proteomes" id="UP000190367">
    <property type="component" value="Unassembled WGS sequence"/>
</dbReference>